<dbReference type="GO" id="GO:0008061">
    <property type="term" value="F:chitin binding"/>
    <property type="evidence" value="ECO:0007669"/>
    <property type="project" value="UniProtKB-KW"/>
</dbReference>
<evidence type="ECO:0000256" key="11">
    <source>
        <dbReference type="ARBA" id="ARBA00023295"/>
    </source>
</evidence>
<keyword evidence="12" id="KW-0624">Polysaccharide degradation</keyword>
<feature type="signal peptide" evidence="16">
    <location>
        <begin position="1"/>
        <end position="20"/>
    </location>
</feature>
<protein>
    <recommendedName>
        <fullName evidence="3">chitinase</fullName>
        <ecNumber evidence="3">3.2.1.14</ecNumber>
    </recommendedName>
</protein>
<dbReference type="PANTHER" id="PTHR45708">
    <property type="entry name" value="ENDOCHITINASE"/>
    <property type="match status" value="1"/>
</dbReference>
<keyword evidence="6 16" id="KW-0732">Signal</keyword>
<dbReference type="HOGENOM" id="CLU_007818_1_1_1"/>
<evidence type="ECO:0000256" key="14">
    <source>
        <dbReference type="RuleBase" id="RU004453"/>
    </source>
</evidence>
<dbReference type="InterPro" id="IPR017853">
    <property type="entry name" value="GH"/>
</dbReference>
<feature type="domain" description="GH18" evidence="18">
    <location>
        <begin position="28"/>
        <end position="322"/>
    </location>
</feature>
<dbReference type="EC" id="3.2.1.14" evidence="3"/>
<evidence type="ECO:0000259" key="17">
    <source>
        <dbReference type="PROSITE" id="PS51164"/>
    </source>
</evidence>
<keyword evidence="9" id="KW-0843">Virulence</keyword>
<name>A0A0A2VRW4_BEABA</name>
<dbReference type="Gene3D" id="3.20.20.80">
    <property type="entry name" value="Glycosidases"/>
    <property type="match status" value="1"/>
</dbReference>
<keyword evidence="5" id="KW-0147">Chitin-binding</keyword>
<evidence type="ECO:0000256" key="1">
    <source>
        <dbReference type="ARBA" id="ARBA00000822"/>
    </source>
</evidence>
<evidence type="ECO:0000256" key="10">
    <source>
        <dbReference type="ARBA" id="ARBA00023277"/>
    </source>
</evidence>
<dbReference type="GO" id="GO:0000272">
    <property type="term" value="P:polysaccharide catabolic process"/>
    <property type="evidence" value="ECO:0007669"/>
    <property type="project" value="UniProtKB-KW"/>
</dbReference>
<evidence type="ECO:0000256" key="7">
    <source>
        <dbReference type="ARBA" id="ARBA00022801"/>
    </source>
</evidence>
<dbReference type="PROSITE" id="PS51164">
    <property type="entry name" value="CBM1_2"/>
    <property type="match status" value="1"/>
</dbReference>
<keyword evidence="10" id="KW-0119">Carbohydrate metabolism</keyword>
<dbReference type="EMBL" id="ANFO01001207">
    <property type="protein sequence ID" value="KGQ03539.1"/>
    <property type="molecule type" value="Genomic_DNA"/>
</dbReference>
<proteinExistence type="inferred from homology"/>
<feature type="region of interest" description="Disordered" evidence="15">
    <location>
        <begin position="317"/>
        <end position="362"/>
    </location>
</feature>
<comment type="caution">
    <text evidence="19">The sequence shown here is derived from an EMBL/GenBank/DDBJ whole genome shotgun (WGS) entry which is preliminary data.</text>
</comment>
<gene>
    <name evidence="19" type="ORF">BBAD15_g11223</name>
</gene>
<dbReference type="AlphaFoldDB" id="A0A0A2VRW4"/>
<evidence type="ECO:0000256" key="13">
    <source>
        <dbReference type="RuleBase" id="RU000489"/>
    </source>
</evidence>
<evidence type="ECO:0000256" key="6">
    <source>
        <dbReference type="ARBA" id="ARBA00022729"/>
    </source>
</evidence>
<evidence type="ECO:0000256" key="9">
    <source>
        <dbReference type="ARBA" id="ARBA00023026"/>
    </source>
</evidence>
<reference evidence="19 20" key="1">
    <citation type="submission" date="2012-10" db="EMBL/GenBank/DDBJ databases">
        <title>Genome sequencing and analysis of entomopathogenic fungi Beauveria bassiana D1-5.</title>
        <authorList>
            <person name="Li Q."/>
            <person name="Wang L."/>
            <person name="Zhang Z."/>
            <person name="Wang Q."/>
            <person name="Ren J."/>
            <person name="Wang M."/>
            <person name="Xu W."/>
            <person name="Wang J."/>
            <person name="Lu Y."/>
            <person name="Du Q."/>
            <person name="Sun Z."/>
        </authorList>
    </citation>
    <scope>NUCLEOTIDE SEQUENCE [LARGE SCALE GENOMIC DNA]</scope>
    <source>
        <strain evidence="19 20">D1-5</strain>
    </source>
</reference>
<sequence length="399" mass="42778">MTPVNLYVGGFLATAATALAGFNPESGRNVAVYWGQNSASAGQERLAYYCNDASIDIINIAFITSITPVAIDFASATAKCTKTSINASLPLCREVEEDIKTCQEKGKSILISMGGGTSPAPNWGSASDAEKSAQLIWDMFGPVTSSKVDRPFGSAVVNGFDLDFETPVSNLPAFGDKLRRLMDTATGKFYLSAAPQCVYPDANIGTTLDAVFFDIVQVQFYNNDCGVNHFQEGVQIQQAFNLPVWDEWAQKSKNPQVKVLIGIPANIDAAGKGSYTSGSKLQAALQWATKYRSFGGVMMWDVAQLYANHGFSQEVVNDLNDGSQSRPDQTFTPTPATPSSPESSSSSVSRPSSVSSSSPSRGIAVPQWGQCGGHGYTGTAQCQAPYRCVSYSQWWSDCR</sequence>
<dbReference type="InterPro" id="IPR001223">
    <property type="entry name" value="Glyco_hydro18_cat"/>
</dbReference>
<evidence type="ECO:0000313" key="20">
    <source>
        <dbReference type="Proteomes" id="UP000030106"/>
    </source>
</evidence>
<comment type="catalytic activity">
    <reaction evidence="1">
        <text>Random endo-hydrolysis of N-acetyl-beta-D-glucosaminide (1-&gt;4)-beta-linkages in chitin and chitodextrins.</text>
        <dbReference type="EC" id="3.2.1.14"/>
    </reaction>
</comment>
<evidence type="ECO:0000256" key="5">
    <source>
        <dbReference type="ARBA" id="ARBA00022669"/>
    </source>
</evidence>
<evidence type="ECO:0000256" key="2">
    <source>
        <dbReference type="ARBA" id="ARBA00004613"/>
    </source>
</evidence>
<dbReference type="GO" id="GO:0006032">
    <property type="term" value="P:chitin catabolic process"/>
    <property type="evidence" value="ECO:0007669"/>
    <property type="project" value="UniProtKB-KW"/>
</dbReference>
<evidence type="ECO:0000259" key="18">
    <source>
        <dbReference type="PROSITE" id="PS51910"/>
    </source>
</evidence>
<organism evidence="19 20">
    <name type="scientific">Beauveria bassiana D1-5</name>
    <dbReference type="NCBI Taxonomy" id="1245745"/>
    <lineage>
        <taxon>Eukaryota</taxon>
        <taxon>Fungi</taxon>
        <taxon>Dikarya</taxon>
        <taxon>Ascomycota</taxon>
        <taxon>Pezizomycotina</taxon>
        <taxon>Sordariomycetes</taxon>
        <taxon>Hypocreomycetidae</taxon>
        <taxon>Hypocreales</taxon>
        <taxon>Cordycipitaceae</taxon>
        <taxon>Beauveria</taxon>
    </lineage>
</organism>
<dbReference type="InterPro" id="IPR001579">
    <property type="entry name" value="Glyco_hydro_18_chit_AS"/>
</dbReference>
<dbReference type="SUPFAM" id="SSF51445">
    <property type="entry name" value="(Trans)glycosidases"/>
    <property type="match status" value="1"/>
</dbReference>
<dbReference type="PROSITE" id="PS51910">
    <property type="entry name" value="GH18_2"/>
    <property type="match status" value="1"/>
</dbReference>
<dbReference type="SMART" id="SM00236">
    <property type="entry name" value="fCBD"/>
    <property type="match status" value="1"/>
</dbReference>
<comment type="subcellular location">
    <subcellularLocation>
        <location evidence="2">Secreted</location>
    </subcellularLocation>
</comment>
<dbReference type="InterPro" id="IPR050542">
    <property type="entry name" value="Glycosyl_Hydrlase18_Chitinase"/>
</dbReference>
<feature type="chain" id="PRO_5001995894" description="chitinase" evidence="16">
    <location>
        <begin position="21"/>
        <end position="399"/>
    </location>
</feature>
<evidence type="ECO:0000313" key="19">
    <source>
        <dbReference type="EMBL" id="KGQ03539.1"/>
    </source>
</evidence>
<dbReference type="PROSITE" id="PS01095">
    <property type="entry name" value="GH18_1"/>
    <property type="match status" value="1"/>
</dbReference>
<dbReference type="InterPro" id="IPR000254">
    <property type="entry name" value="CBD"/>
</dbReference>
<accession>A0A0A2VRW4</accession>
<dbReference type="InterPro" id="IPR035971">
    <property type="entry name" value="CBD_sf"/>
</dbReference>
<dbReference type="SUPFAM" id="SSF57180">
    <property type="entry name" value="Cellulose-binding domain"/>
    <property type="match status" value="1"/>
</dbReference>
<keyword evidence="4" id="KW-0964">Secreted</keyword>
<feature type="compositionally biased region" description="Polar residues" evidence="15">
    <location>
        <begin position="317"/>
        <end position="334"/>
    </location>
</feature>
<evidence type="ECO:0000256" key="12">
    <source>
        <dbReference type="ARBA" id="ARBA00023326"/>
    </source>
</evidence>
<dbReference type="PANTHER" id="PTHR45708:SF49">
    <property type="entry name" value="ENDOCHITINASE"/>
    <property type="match status" value="1"/>
</dbReference>
<comment type="similarity">
    <text evidence="14">Belongs to the glycosyl hydrolase 18 family.</text>
</comment>
<feature type="domain" description="CBM1" evidence="17">
    <location>
        <begin position="363"/>
        <end position="399"/>
    </location>
</feature>
<evidence type="ECO:0000256" key="16">
    <source>
        <dbReference type="SAM" id="SignalP"/>
    </source>
</evidence>
<evidence type="ECO:0000256" key="3">
    <source>
        <dbReference type="ARBA" id="ARBA00012729"/>
    </source>
</evidence>
<keyword evidence="8" id="KW-0146">Chitin degradation</keyword>
<dbReference type="Proteomes" id="UP000030106">
    <property type="component" value="Unassembled WGS sequence"/>
</dbReference>
<dbReference type="GO" id="GO:0030248">
    <property type="term" value="F:cellulose binding"/>
    <property type="evidence" value="ECO:0007669"/>
    <property type="project" value="InterPro"/>
</dbReference>
<keyword evidence="7 13" id="KW-0378">Hydrolase</keyword>
<evidence type="ECO:0000256" key="15">
    <source>
        <dbReference type="SAM" id="MobiDB-lite"/>
    </source>
</evidence>
<dbReference type="Pfam" id="PF00734">
    <property type="entry name" value="CBM_1"/>
    <property type="match status" value="1"/>
</dbReference>
<feature type="compositionally biased region" description="Low complexity" evidence="15">
    <location>
        <begin position="339"/>
        <end position="361"/>
    </location>
</feature>
<evidence type="ECO:0000256" key="8">
    <source>
        <dbReference type="ARBA" id="ARBA00023024"/>
    </source>
</evidence>
<dbReference type="Pfam" id="PF00704">
    <property type="entry name" value="Glyco_hydro_18"/>
    <property type="match status" value="1"/>
</dbReference>
<dbReference type="STRING" id="1245745.A0A0A2VRW4"/>
<keyword evidence="11 13" id="KW-0326">Glycosidase</keyword>
<dbReference type="OrthoDB" id="2425929at2759"/>
<dbReference type="GO" id="GO:0008843">
    <property type="term" value="F:endochitinase activity"/>
    <property type="evidence" value="ECO:0007669"/>
    <property type="project" value="UniProtKB-EC"/>
</dbReference>
<dbReference type="GO" id="GO:0005576">
    <property type="term" value="C:extracellular region"/>
    <property type="evidence" value="ECO:0007669"/>
    <property type="project" value="UniProtKB-SubCell"/>
</dbReference>
<evidence type="ECO:0000256" key="4">
    <source>
        <dbReference type="ARBA" id="ARBA00022525"/>
    </source>
</evidence>